<comment type="caution">
    <text evidence="5">The sequence shown here is derived from an EMBL/GenBank/DDBJ whole genome shotgun (WGS) entry which is preliminary data.</text>
</comment>
<evidence type="ECO:0000256" key="1">
    <source>
        <dbReference type="ARBA" id="ARBA00005695"/>
    </source>
</evidence>
<dbReference type="AlphaFoldDB" id="A0A2S5KHV0"/>
<dbReference type="GO" id="GO:0043190">
    <property type="term" value="C:ATP-binding cassette (ABC) transporter complex"/>
    <property type="evidence" value="ECO:0007669"/>
    <property type="project" value="InterPro"/>
</dbReference>
<keyword evidence="3" id="KW-0732">Signal</keyword>
<sequence length="485" mass="53317">MLTTTAQAQDVRIALSGGFDRLDPSVTGNASDLNVLSQIYETLLTLDSKTGELKPKLAESFEATSPTVWTFHLRDGVTFSNGTPLTAEDVKFSIERILDPSLGSTHASQLSSIKEVRAIDRLTVEIETKKPDPVLLRRMQPIGGTGRVYIVSKSHVEGRNPADVASDPIGTGPFKLASWDRGRQLTLVRNETYWGDAPAVDGAVYTSIPENSTRVNALLTGEVDVIQSLPITDVERVKASERAHVVSSPNGLVHVLQLDSRHPPFDDIEVRKAFVHAIDIKGIVEGLLGEYGRVLAVPLSPNALQFDTELAPYTYDPALSKKLLAGKSISLKTFTSDGRYVGDRDIYQIINSQLKQVGFDINAQTLEWGRFVNMMSQKSGGPFYITGWDFGEGDASKMNSILSSGAAFSVTADATYDSLVAQAAQELDEARRTKLWHDIQTYVHDQYLVGAVWQSSALYGFSKNLDWEPRFGENMSLSEFHFVNK</sequence>
<protein>
    <submittedName>
        <fullName evidence="5">ABC transporter substrate-binding protein</fullName>
    </submittedName>
</protein>
<dbReference type="GO" id="GO:1904680">
    <property type="term" value="F:peptide transmembrane transporter activity"/>
    <property type="evidence" value="ECO:0007669"/>
    <property type="project" value="TreeGrafter"/>
</dbReference>
<comment type="similarity">
    <text evidence="1">Belongs to the bacterial solute-binding protein 5 family.</text>
</comment>
<dbReference type="OrthoDB" id="9764591at2"/>
<reference evidence="5 6" key="1">
    <citation type="submission" date="2018-02" db="EMBL/GenBank/DDBJ databases">
        <title>novel marine gammaproteobacteria from coastal saline agro ecosystem.</title>
        <authorList>
            <person name="Krishnan R."/>
            <person name="Ramesh Kumar N."/>
        </authorList>
    </citation>
    <scope>NUCLEOTIDE SEQUENCE [LARGE SCALE GENOMIC DNA]</scope>
    <source>
        <strain evidence="5 6">228</strain>
    </source>
</reference>
<dbReference type="EMBL" id="PRLP01000163">
    <property type="protein sequence ID" value="PPC74215.1"/>
    <property type="molecule type" value="Genomic_DNA"/>
</dbReference>
<dbReference type="Proteomes" id="UP000238196">
    <property type="component" value="Unassembled WGS sequence"/>
</dbReference>
<proteinExistence type="inferred from homology"/>
<dbReference type="GO" id="GO:0030288">
    <property type="term" value="C:outer membrane-bounded periplasmic space"/>
    <property type="evidence" value="ECO:0007669"/>
    <property type="project" value="UniProtKB-ARBA"/>
</dbReference>
<dbReference type="PANTHER" id="PTHR30290">
    <property type="entry name" value="PERIPLASMIC BINDING COMPONENT OF ABC TRANSPORTER"/>
    <property type="match status" value="1"/>
</dbReference>
<dbReference type="PIRSF" id="PIRSF002741">
    <property type="entry name" value="MppA"/>
    <property type="match status" value="1"/>
</dbReference>
<dbReference type="InterPro" id="IPR030678">
    <property type="entry name" value="Peptide/Ni-bd"/>
</dbReference>
<gene>
    <name evidence="5" type="ORF">C4K68_26980</name>
</gene>
<keyword evidence="2" id="KW-0813">Transport</keyword>
<dbReference type="InterPro" id="IPR000914">
    <property type="entry name" value="SBP_5_dom"/>
</dbReference>
<dbReference type="SUPFAM" id="SSF53850">
    <property type="entry name" value="Periplasmic binding protein-like II"/>
    <property type="match status" value="1"/>
</dbReference>
<accession>A0A2S5KHV0</accession>
<name>A0A2S5KHV0_9PROT</name>
<dbReference type="InterPro" id="IPR039424">
    <property type="entry name" value="SBP_5"/>
</dbReference>
<dbReference type="Gene3D" id="3.10.105.10">
    <property type="entry name" value="Dipeptide-binding Protein, Domain 3"/>
    <property type="match status" value="1"/>
</dbReference>
<dbReference type="Gene3D" id="3.40.190.10">
    <property type="entry name" value="Periplasmic binding protein-like II"/>
    <property type="match status" value="1"/>
</dbReference>
<evidence type="ECO:0000313" key="6">
    <source>
        <dbReference type="Proteomes" id="UP000238196"/>
    </source>
</evidence>
<dbReference type="GO" id="GO:0015833">
    <property type="term" value="P:peptide transport"/>
    <property type="evidence" value="ECO:0007669"/>
    <property type="project" value="TreeGrafter"/>
</dbReference>
<dbReference type="PANTHER" id="PTHR30290:SF9">
    <property type="entry name" value="OLIGOPEPTIDE-BINDING PROTEIN APPA"/>
    <property type="match status" value="1"/>
</dbReference>
<organism evidence="5 6">
    <name type="scientific">Proteobacteria bacterium 228</name>
    <dbReference type="NCBI Taxonomy" id="2083153"/>
    <lineage>
        <taxon>Bacteria</taxon>
        <taxon>Pseudomonadati</taxon>
        <taxon>Pseudomonadota</taxon>
    </lineage>
</organism>
<dbReference type="Pfam" id="PF00496">
    <property type="entry name" value="SBP_bac_5"/>
    <property type="match status" value="1"/>
</dbReference>
<evidence type="ECO:0000256" key="3">
    <source>
        <dbReference type="ARBA" id="ARBA00022729"/>
    </source>
</evidence>
<evidence type="ECO:0000259" key="4">
    <source>
        <dbReference type="Pfam" id="PF00496"/>
    </source>
</evidence>
<evidence type="ECO:0000256" key="2">
    <source>
        <dbReference type="ARBA" id="ARBA00022448"/>
    </source>
</evidence>
<evidence type="ECO:0000313" key="5">
    <source>
        <dbReference type="EMBL" id="PPC74215.1"/>
    </source>
</evidence>
<dbReference type="Gene3D" id="3.90.76.10">
    <property type="entry name" value="Dipeptide-binding Protein, Domain 1"/>
    <property type="match status" value="1"/>
</dbReference>
<feature type="domain" description="Solute-binding protein family 5" evidence="4">
    <location>
        <begin position="52"/>
        <end position="405"/>
    </location>
</feature>